<sequence length="30" mass="3705">MFNFWLFCLQSLIHSAQQSYHLYTTRCTQH</sequence>
<dbReference type="Gramene" id="RZC65441">
    <property type="protein sequence ID" value="RZC65441"/>
    <property type="gene ID" value="C5167_009128"/>
</dbReference>
<dbReference type="EMBL" id="CM010720">
    <property type="protein sequence ID" value="RZC65441.1"/>
    <property type="molecule type" value="Genomic_DNA"/>
</dbReference>
<proteinExistence type="predicted"/>
<dbReference type="Proteomes" id="UP000316621">
    <property type="component" value="Chromosome 6"/>
</dbReference>
<organism evidence="1 2">
    <name type="scientific">Papaver somniferum</name>
    <name type="common">Opium poppy</name>
    <dbReference type="NCBI Taxonomy" id="3469"/>
    <lineage>
        <taxon>Eukaryota</taxon>
        <taxon>Viridiplantae</taxon>
        <taxon>Streptophyta</taxon>
        <taxon>Embryophyta</taxon>
        <taxon>Tracheophyta</taxon>
        <taxon>Spermatophyta</taxon>
        <taxon>Magnoliopsida</taxon>
        <taxon>Ranunculales</taxon>
        <taxon>Papaveraceae</taxon>
        <taxon>Papaveroideae</taxon>
        <taxon>Papaver</taxon>
    </lineage>
</organism>
<evidence type="ECO:0000313" key="2">
    <source>
        <dbReference type="Proteomes" id="UP000316621"/>
    </source>
</evidence>
<accession>A0A4Y7JZL7</accession>
<name>A0A4Y7JZL7_PAPSO</name>
<protein>
    <submittedName>
        <fullName evidence="1">Uncharacterized protein</fullName>
    </submittedName>
</protein>
<reference evidence="1 2" key="1">
    <citation type="journal article" date="2018" name="Science">
        <title>The opium poppy genome and morphinan production.</title>
        <authorList>
            <person name="Guo L."/>
            <person name="Winzer T."/>
            <person name="Yang X."/>
            <person name="Li Y."/>
            <person name="Ning Z."/>
            <person name="He Z."/>
            <person name="Teodor R."/>
            <person name="Lu Y."/>
            <person name="Bowser T.A."/>
            <person name="Graham I.A."/>
            <person name="Ye K."/>
        </authorList>
    </citation>
    <scope>NUCLEOTIDE SEQUENCE [LARGE SCALE GENOMIC DNA]</scope>
    <source>
        <strain evidence="2">cv. HN1</strain>
        <tissue evidence="1">Leaves</tissue>
    </source>
</reference>
<keyword evidence="2" id="KW-1185">Reference proteome</keyword>
<gene>
    <name evidence="1" type="ORF">C5167_009128</name>
</gene>
<dbReference type="AlphaFoldDB" id="A0A4Y7JZL7"/>
<evidence type="ECO:0000313" key="1">
    <source>
        <dbReference type="EMBL" id="RZC65441.1"/>
    </source>
</evidence>